<dbReference type="InterPro" id="IPR013078">
    <property type="entry name" value="His_Pase_superF_clade-1"/>
</dbReference>
<comment type="similarity">
    <text evidence="1">Belongs to the phosphoglycerate mutase family. BPG-dependent PGAM subfamily.</text>
</comment>
<dbReference type="InterPro" id="IPR051021">
    <property type="entry name" value="Mito_Ser/Thr_phosphatase"/>
</dbReference>
<dbReference type="Pfam" id="PF01902">
    <property type="entry name" value="Diphthami_syn_2"/>
    <property type="match status" value="1"/>
</dbReference>
<evidence type="ECO:0000313" key="12">
    <source>
        <dbReference type="EMBL" id="KAK1743479.1"/>
    </source>
</evidence>
<dbReference type="SMART" id="SM00855">
    <property type="entry name" value="PGAM"/>
    <property type="match status" value="1"/>
</dbReference>
<gene>
    <name evidence="12" type="ORF">QTG54_006100</name>
</gene>
<dbReference type="InterPro" id="IPR014729">
    <property type="entry name" value="Rossmann-like_a/b/a_fold"/>
</dbReference>
<dbReference type="Gene3D" id="3.40.50.1980">
    <property type="entry name" value="Nitrogenase molybdenum iron protein domain"/>
    <property type="match status" value="2"/>
</dbReference>
<evidence type="ECO:0000256" key="3">
    <source>
        <dbReference type="ARBA" id="ARBA00018426"/>
    </source>
</evidence>
<dbReference type="GO" id="GO:0004722">
    <property type="term" value="F:protein serine/threonine phosphatase activity"/>
    <property type="evidence" value="ECO:0007669"/>
    <property type="project" value="TreeGrafter"/>
</dbReference>
<dbReference type="InterPro" id="IPR029033">
    <property type="entry name" value="His_PPase_superfam"/>
</dbReference>
<dbReference type="CDD" id="cd07067">
    <property type="entry name" value="HP_PGM_like"/>
    <property type="match status" value="1"/>
</dbReference>
<protein>
    <recommendedName>
        <fullName evidence="3">Diphthine--ammonia ligase</fullName>
        <ecNumber evidence="2">6.3.1.14</ecNumber>
    </recommendedName>
    <alternativeName>
        <fullName evidence="5">Diphthamide synthase</fullName>
    </alternativeName>
    <alternativeName>
        <fullName evidence="6">Diphthamide synthetase</fullName>
    </alternativeName>
    <alternativeName>
        <fullName evidence="7 8">Serine/threonine-protein phosphatase Pgam5, mitochondrial</fullName>
    </alternativeName>
</protein>
<dbReference type="GO" id="GO:0005739">
    <property type="term" value="C:mitochondrion"/>
    <property type="evidence" value="ECO:0007669"/>
    <property type="project" value="TreeGrafter"/>
</dbReference>
<feature type="region of interest" description="Disordered" evidence="10">
    <location>
        <begin position="54"/>
        <end position="74"/>
    </location>
</feature>
<evidence type="ECO:0000256" key="8">
    <source>
        <dbReference type="ARBA" id="ARBA00040722"/>
    </source>
</evidence>
<evidence type="ECO:0000256" key="6">
    <source>
        <dbReference type="ARBA" id="ARBA00031552"/>
    </source>
</evidence>
<dbReference type="Gene3D" id="3.40.50.1240">
    <property type="entry name" value="Phosphoglycerate mutase-like"/>
    <property type="match status" value="1"/>
</dbReference>
<dbReference type="InterPro" id="IPR002491">
    <property type="entry name" value="ABC_transptr_periplasmic_BD"/>
</dbReference>
<evidence type="ECO:0000313" key="13">
    <source>
        <dbReference type="Proteomes" id="UP001224775"/>
    </source>
</evidence>
<proteinExistence type="inferred from homology"/>
<accession>A0AAD8YDA7</accession>
<dbReference type="SUPFAM" id="SSF53807">
    <property type="entry name" value="Helical backbone' metal receptor"/>
    <property type="match status" value="1"/>
</dbReference>
<evidence type="ECO:0000256" key="4">
    <source>
        <dbReference type="ARBA" id="ARBA00022801"/>
    </source>
</evidence>
<dbReference type="InterPro" id="IPR002761">
    <property type="entry name" value="Diphthami_syn_dom"/>
</dbReference>
<dbReference type="InterPro" id="IPR040807">
    <property type="entry name" value="DUF5522"/>
</dbReference>
<dbReference type="Pfam" id="PF00300">
    <property type="entry name" value="His_Phos_1"/>
    <property type="match status" value="2"/>
</dbReference>
<dbReference type="Pfam" id="PF01497">
    <property type="entry name" value="Peripla_BP_2"/>
    <property type="match status" value="1"/>
</dbReference>
<dbReference type="PROSITE" id="PS50983">
    <property type="entry name" value="FE_B12_PBP"/>
    <property type="match status" value="1"/>
</dbReference>
<comment type="caution">
    <text evidence="12">The sequence shown here is derived from an EMBL/GenBank/DDBJ whole genome shotgun (WGS) entry which is preliminary data.</text>
</comment>
<dbReference type="PANTHER" id="PTHR20935:SF0">
    <property type="entry name" value="SERINE_THREONINE-PROTEIN PHOSPHATASE PGAM5, MITOCHONDRIAL"/>
    <property type="match status" value="1"/>
</dbReference>
<dbReference type="PANTHER" id="PTHR20935">
    <property type="entry name" value="PHOSPHOGLYCERATE MUTASE-RELATED"/>
    <property type="match status" value="1"/>
</dbReference>
<evidence type="ECO:0000256" key="2">
    <source>
        <dbReference type="ARBA" id="ARBA00012089"/>
    </source>
</evidence>
<evidence type="ECO:0000256" key="1">
    <source>
        <dbReference type="ARBA" id="ARBA00006717"/>
    </source>
</evidence>
<evidence type="ECO:0000256" key="10">
    <source>
        <dbReference type="SAM" id="MobiDB-lite"/>
    </source>
</evidence>
<comment type="catalytic activity">
    <reaction evidence="9">
        <text>diphthine-[translation elongation factor 2] + NH4(+) + ATP = diphthamide-[translation elongation factor 2] + AMP + diphosphate + H(+)</text>
        <dbReference type="Rhea" id="RHEA:19753"/>
        <dbReference type="Rhea" id="RHEA-COMP:10172"/>
        <dbReference type="Rhea" id="RHEA-COMP:10174"/>
        <dbReference type="ChEBI" id="CHEBI:15378"/>
        <dbReference type="ChEBI" id="CHEBI:16692"/>
        <dbReference type="ChEBI" id="CHEBI:28938"/>
        <dbReference type="ChEBI" id="CHEBI:30616"/>
        <dbReference type="ChEBI" id="CHEBI:33019"/>
        <dbReference type="ChEBI" id="CHEBI:82696"/>
        <dbReference type="ChEBI" id="CHEBI:456215"/>
        <dbReference type="EC" id="6.3.1.14"/>
    </reaction>
</comment>
<keyword evidence="13" id="KW-1185">Reference proteome</keyword>
<keyword evidence="4" id="KW-0378">Hydrolase</keyword>
<dbReference type="Proteomes" id="UP001224775">
    <property type="component" value="Unassembled WGS sequence"/>
</dbReference>
<sequence length="1034" mass="116138">MSKAINKLRIASLLPSTTDICISLGLHKHVVGITHECDFDPSTYSMLTVRDANLSSSSSTTDNQPTAKPPSTLTVSHIDIHTSSQAEIDDAVKNSVHNGLSLYNLNDTALTDAKPSVILTQSLCDVCAVAKDEVDTEVACNFRPGQCKVISLEPESLEEVVDTFVTVGETCGVPERGEELKAKFWSDVTKVQEAVSLSSKRKEGKQLPRIMFLEWLDPPYDAGHWIPDMFEWSGCTSSLDSSQKPTRKSVRILWEQLYDCDPDVVLIGCCGFDLKRNMMDSIQAMDKLKPLRAFREGRIYAADGNLFFARPGPALREGIAILARCAYDDEDIVREALDELSFLPQEGNGWAQVHFPAKEKKQSIPDVEDLVTSDTFFELHQEACEANEDFYADPTSGYNVFTEVAHKKRGKCCGSGCRHCPYNHVNLKDKTMIQQPAFLYEGTDDANGDAFMSSLSSIPPYSHIKVLFFSGGKDSYLTIRKLVQQKLQSNGTDNFHLILLTTYDFETKVIAHQDVNIDTVCRQARHLEIPLLGIPLHRSSGEEYLSRIEKGLDAVRSAIPDMKQLTLVFGDLHLEHIRQWREKELSKYSLEYPLWKVPYTELVDDLEASGVNIVVSASNQDGIGVGTTFSRTLWQDATKMGIDGFGEEGEFHSVAEVWTTSKEQALGLKLNNATTLCEAASSNPPAKTAPYKPSDPAEPTADASNNNEDKTTKPKWGMWGEEEDGLFHGLFPRRQLWRPHLEYPLWHADWDGRQPQPVDSDDKDESARLTAQRDRQIRKDGVTKHIILIRHGQYDETHKEDEKRLLTPLGREQAAMTGKRLGQMIRGVNEEFGPCKVKVVRVSNLARAKETADIIYDNMDLGNFDGEMVERADPDPLLNEGRPCHHIPGGKARPSVVERTDEHHPRIEEAYNKYFHRAPVPEMPPSATESKEKETIIATTATEESNDNDNKQKLVADPKHEFEVIVCHANVIRYFFCRALQLPPEAWLRLCTFNCSLTYFTIRPTGTVSCRMLGDIGHLPHEMCTFSMHTGFNW</sequence>
<dbReference type="SUPFAM" id="SSF53254">
    <property type="entry name" value="Phosphoglycerate mutase-like"/>
    <property type="match status" value="1"/>
</dbReference>
<organism evidence="12 13">
    <name type="scientific">Skeletonema marinoi</name>
    <dbReference type="NCBI Taxonomy" id="267567"/>
    <lineage>
        <taxon>Eukaryota</taxon>
        <taxon>Sar</taxon>
        <taxon>Stramenopiles</taxon>
        <taxon>Ochrophyta</taxon>
        <taxon>Bacillariophyta</taxon>
        <taxon>Coscinodiscophyceae</taxon>
        <taxon>Thalassiosirophycidae</taxon>
        <taxon>Thalassiosirales</taxon>
        <taxon>Skeletonemataceae</taxon>
        <taxon>Skeletonema</taxon>
        <taxon>Skeletonema marinoi-dohrnii complex</taxon>
    </lineage>
</organism>
<dbReference type="GO" id="GO:0017178">
    <property type="term" value="F:diphthine-ammonia ligase activity"/>
    <property type="evidence" value="ECO:0007669"/>
    <property type="project" value="UniProtKB-EC"/>
</dbReference>
<dbReference type="Pfam" id="PF17653">
    <property type="entry name" value="DUF5522"/>
    <property type="match status" value="1"/>
</dbReference>
<feature type="region of interest" description="Disordered" evidence="10">
    <location>
        <begin position="754"/>
        <end position="773"/>
    </location>
</feature>
<dbReference type="AlphaFoldDB" id="A0AAD8YDA7"/>
<dbReference type="Gene3D" id="3.40.50.620">
    <property type="entry name" value="HUPs"/>
    <property type="match status" value="1"/>
</dbReference>
<feature type="region of interest" description="Disordered" evidence="10">
    <location>
        <begin position="679"/>
        <end position="718"/>
    </location>
</feature>
<evidence type="ECO:0000256" key="7">
    <source>
        <dbReference type="ARBA" id="ARBA00039765"/>
    </source>
</evidence>
<dbReference type="SUPFAM" id="SSF52402">
    <property type="entry name" value="Adenine nucleotide alpha hydrolases-like"/>
    <property type="match status" value="1"/>
</dbReference>
<dbReference type="EMBL" id="JATAAI010000009">
    <property type="protein sequence ID" value="KAK1743479.1"/>
    <property type="molecule type" value="Genomic_DNA"/>
</dbReference>
<name>A0AAD8YDA7_9STRA</name>
<reference evidence="12" key="1">
    <citation type="submission" date="2023-06" db="EMBL/GenBank/DDBJ databases">
        <title>Survivors Of The Sea: Transcriptome response of Skeletonema marinoi to long-term dormancy.</title>
        <authorList>
            <person name="Pinder M.I.M."/>
            <person name="Kourtchenko O."/>
            <person name="Robertson E.K."/>
            <person name="Larsson T."/>
            <person name="Maumus F."/>
            <person name="Osuna-Cruz C.M."/>
            <person name="Vancaester E."/>
            <person name="Stenow R."/>
            <person name="Vandepoele K."/>
            <person name="Ploug H."/>
            <person name="Bruchert V."/>
            <person name="Godhe A."/>
            <person name="Topel M."/>
        </authorList>
    </citation>
    <scope>NUCLEOTIDE SEQUENCE</scope>
    <source>
        <strain evidence="12">R05AC</strain>
    </source>
</reference>
<dbReference type="GO" id="GO:0090141">
    <property type="term" value="P:positive regulation of mitochondrial fission"/>
    <property type="evidence" value="ECO:0007669"/>
    <property type="project" value="TreeGrafter"/>
</dbReference>
<evidence type="ECO:0000259" key="11">
    <source>
        <dbReference type="PROSITE" id="PS50983"/>
    </source>
</evidence>
<evidence type="ECO:0000256" key="5">
    <source>
        <dbReference type="ARBA" id="ARBA00029814"/>
    </source>
</evidence>
<feature type="domain" description="Fe/B12 periplasmic-binding" evidence="11">
    <location>
        <begin position="9"/>
        <end position="330"/>
    </location>
</feature>
<evidence type="ECO:0000256" key="9">
    <source>
        <dbReference type="ARBA" id="ARBA00048108"/>
    </source>
</evidence>
<dbReference type="EC" id="6.3.1.14" evidence="2"/>